<feature type="region of interest" description="Disordered" evidence="1">
    <location>
        <begin position="39"/>
        <end position="60"/>
    </location>
</feature>
<dbReference type="Proteomes" id="UP000238296">
    <property type="component" value="Unassembled WGS sequence"/>
</dbReference>
<evidence type="ECO:0000313" key="2">
    <source>
        <dbReference type="EMBL" id="PQM49629.1"/>
    </source>
</evidence>
<accession>A0A2S8BSK0</accession>
<feature type="region of interest" description="Disordered" evidence="1">
    <location>
        <begin position="1"/>
        <end position="23"/>
    </location>
</feature>
<gene>
    <name evidence="2" type="ORF">C1Y40_00148</name>
</gene>
<evidence type="ECO:0000256" key="1">
    <source>
        <dbReference type="SAM" id="MobiDB-lite"/>
    </source>
</evidence>
<feature type="compositionally biased region" description="Polar residues" evidence="1">
    <location>
        <begin position="10"/>
        <end position="23"/>
    </location>
</feature>
<comment type="caution">
    <text evidence="2">The sequence shown here is derived from an EMBL/GenBank/DDBJ whole genome shotgun (WGS) entry which is preliminary data.</text>
</comment>
<dbReference type="AlphaFoldDB" id="A0A2S8BSK0"/>
<evidence type="ECO:0000313" key="3">
    <source>
        <dbReference type="Proteomes" id="UP000238296"/>
    </source>
</evidence>
<reference evidence="2 3" key="1">
    <citation type="journal article" date="2017" name="Int. J. Syst. Evol. Microbiol.">
        <title>Mycobacterium talmoniae sp. nov., a slowly growing mycobacterium isolated from human respiratory samples.</title>
        <authorList>
            <person name="Davidson R.M."/>
            <person name="DeGroote M.A."/>
            <person name="Marola J.L."/>
            <person name="Buss S."/>
            <person name="Jones V."/>
            <person name="McNeil M.R."/>
            <person name="Freifeld A.G."/>
            <person name="Elaine Epperson L."/>
            <person name="Hasan N.A."/>
            <person name="Jackson M."/>
            <person name="Iwen P.C."/>
            <person name="Salfinger M."/>
            <person name="Strong M."/>
        </authorList>
    </citation>
    <scope>NUCLEOTIDE SEQUENCE [LARGE SCALE GENOMIC DNA]</scope>
    <source>
        <strain evidence="2 3">ATCC BAA-2683</strain>
    </source>
</reference>
<proteinExistence type="predicted"/>
<protein>
    <submittedName>
        <fullName evidence="2">Uncharacterized protein</fullName>
    </submittedName>
</protein>
<sequence>MLDNPGNKVTVVNASESSTSAHTMTQATTFCRTVLTHGPSTGRSLHSSTKNTVAEGSSTPARACTPWVIRPSTWSGLNATAADTASSAA</sequence>
<organism evidence="2 3">
    <name type="scientific">Mycobacterium talmoniae</name>
    <dbReference type="NCBI Taxonomy" id="1858794"/>
    <lineage>
        <taxon>Bacteria</taxon>
        <taxon>Bacillati</taxon>
        <taxon>Actinomycetota</taxon>
        <taxon>Actinomycetes</taxon>
        <taxon>Mycobacteriales</taxon>
        <taxon>Mycobacteriaceae</taxon>
        <taxon>Mycobacterium</taxon>
    </lineage>
</organism>
<dbReference type="EMBL" id="PPEA01000029">
    <property type="protein sequence ID" value="PQM49629.1"/>
    <property type="molecule type" value="Genomic_DNA"/>
</dbReference>
<name>A0A2S8BSK0_9MYCO</name>